<dbReference type="Pfam" id="PF09992">
    <property type="entry name" value="NAGPA"/>
    <property type="match status" value="1"/>
</dbReference>
<dbReference type="RefSeq" id="WP_381744336.1">
    <property type="nucleotide sequence ID" value="NZ_JBHSDP010000029.1"/>
</dbReference>
<name>A0ABV8TQH4_9ACTN</name>
<dbReference type="Proteomes" id="UP001595824">
    <property type="component" value="Unassembled WGS sequence"/>
</dbReference>
<dbReference type="InterPro" id="IPR018711">
    <property type="entry name" value="NAGPA"/>
</dbReference>
<reference evidence="3" key="1">
    <citation type="journal article" date="2019" name="Int. J. Syst. Evol. Microbiol.">
        <title>The Global Catalogue of Microorganisms (GCM) 10K type strain sequencing project: providing services to taxonomists for standard genome sequencing and annotation.</title>
        <authorList>
            <consortium name="The Broad Institute Genomics Platform"/>
            <consortium name="The Broad Institute Genome Sequencing Center for Infectious Disease"/>
            <person name="Wu L."/>
            <person name="Ma J."/>
        </authorList>
    </citation>
    <scope>NUCLEOTIDE SEQUENCE [LARGE SCALE GENOMIC DNA]</scope>
    <source>
        <strain evidence="3">PCU 347</strain>
    </source>
</reference>
<keyword evidence="2" id="KW-0378">Hydrolase</keyword>
<dbReference type="EMBL" id="JBHSDP010000029">
    <property type="protein sequence ID" value="MFC4332964.1"/>
    <property type="molecule type" value="Genomic_DNA"/>
</dbReference>
<dbReference type="GO" id="GO:0016798">
    <property type="term" value="F:hydrolase activity, acting on glycosyl bonds"/>
    <property type="evidence" value="ECO:0007669"/>
    <property type="project" value="UniProtKB-KW"/>
</dbReference>
<evidence type="ECO:0000313" key="3">
    <source>
        <dbReference type="Proteomes" id="UP001595824"/>
    </source>
</evidence>
<dbReference type="InterPro" id="IPR036680">
    <property type="entry name" value="SPOR-like_sf"/>
</dbReference>
<accession>A0ABV8TQH4</accession>
<dbReference type="PANTHER" id="PTHR40446">
    <property type="entry name" value="N-ACETYLGLUCOSAMINE-1-PHOSPHODIESTER ALPHA-N-ACETYLGLUCOSAMINIDASE"/>
    <property type="match status" value="1"/>
</dbReference>
<keyword evidence="3" id="KW-1185">Reference proteome</keyword>
<feature type="domain" description="Phosphodiester glycosidase" evidence="1">
    <location>
        <begin position="349"/>
        <end position="532"/>
    </location>
</feature>
<gene>
    <name evidence="2" type="ORF">ACFPC0_35410</name>
</gene>
<comment type="caution">
    <text evidence="2">The sequence shown here is derived from an EMBL/GenBank/DDBJ whole genome shotgun (WGS) entry which is preliminary data.</text>
</comment>
<dbReference type="Gene3D" id="3.30.70.1070">
    <property type="entry name" value="Sporulation related repeat"/>
    <property type="match status" value="1"/>
</dbReference>
<evidence type="ECO:0000313" key="2">
    <source>
        <dbReference type="EMBL" id="MFC4332964.1"/>
    </source>
</evidence>
<proteinExistence type="predicted"/>
<organism evidence="2 3">
    <name type="scientific">Streptomyces andamanensis</name>
    <dbReference type="NCBI Taxonomy" id="1565035"/>
    <lineage>
        <taxon>Bacteria</taxon>
        <taxon>Bacillati</taxon>
        <taxon>Actinomycetota</taxon>
        <taxon>Actinomycetes</taxon>
        <taxon>Kitasatosporales</taxon>
        <taxon>Streptomycetaceae</taxon>
        <taxon>Streptomyces</taxon>
    </lineage>
</organism>
<dbReference type="PANTHER" id="PTHR40446:SF2">
    <property type="entry name" value="N-ACETYLGLUCOSAMINE-1-PHOSPHODIESTER ALPHA-N-ACETYLGLUCOSAMINIDASE"/>
    <property type="match status" value="1"/>
</dbReference>
<evidence type="ECO:0000259" key="1">
    <source>
        <dbReference type="Pfam" id="PF09992"/>
    </source>
</evidence>
<sequence>MSHQRARYTARARVLLGAGAVLAVVASGGLWGTAEAAAPGPAATGRPAAPAPVWTSTTLAPGVQVRSATIENTAARPLWTVTVQAPATSRLSGAATWAPLGPRSWADATAERLRAGGFVPRVEPVRWPAYADTPHGVMGLRVRIGSYATEAAARTAAQEVTAAGFRTAVDWTGYDADQPADRQNVHVAVVDPRTFTGTVQGTHDGAVARRATTSSVAAKLGSLVGVNAGFFVTADADGVQGTQSGLSADDGELQSMAAGSRAALIIEDGGRRARVADLTSTVTVHAGTRSHAAQGINRTPGLVRDCGRPGAAPSERPWQDVTCHSTDELALFTDEFGAPLPTGPGTQAVLDAQGRVVSAGARGGSVPAGARVVQGIGPAGDWLAAHARPGHRIGVEEVVRDTAGRRVRLGRGDSIVSAAPTLLAHGRIHIDAAAEGVVDPRDLSFGYAWSNVRQPRTMAGVDARGRLILATVDGRRTDGSEGFTLQEAAAFMRSLGAVDALNLDGGGSTAMAVGGVLVNNPSDATGERAVGGTVQVLPGRTRP</sequence>
<protein>
    <submittedName>
        <fullName evidence="2">Phosphodiester glycosidase family protein</fullName>
    </submittedName>
</protein>
<keyword evidence="2" id="KW-0326">Glycosidase</keyword>